<organism evidence="1">
    <name type="scientific">Moriarty virus</name>
    <dbReference type="NCBI Taxonomy" id="2600342"/>
    <lineage>
        <taxon>Viruses</taxon>
        <taxon>Riboviria</taxon>
        <taxon>Orthornavirae</taxon>
        <taxon>Lenarviricota</taxon>
        <taxon>Amabiliviricetes</taxon>
        <taxon>Wolframvirales</taxon>
        <taxon>Narnaviridae</taxon>
    </lineage>
</organism>
<protein>
    <submittedName>
        <fullName evidence="1">Uncharacterized protein</fullName>
    </submittedName>
</protein>
<accession>A0A5B8X9Y2</accession>
<proteinExistence type="predicted"/>
<dbReference type="EMBL" id="MN167495">
    <property type="protein sequence ID" value="QED21524.1"/>
    <property type="molecule type" value="Genomic_RNA"/>
</dbReference>
<evidence type="ECO:0000313" key="1">
    <source>
        <dbReference type="EMBL" id="QED21524.1"/>
    </source>
</evidence>
<name>A0A5B8X9Y2_9VIRU</name>
<reference evidence="1" key="1">
    <citation type="journal article" date="2019" name="Virology">
        <title>Identification of diverse arthropod associated viruses in native Australian fleas.</title>
        <authorList>
            <person name="Harvey E."/>
            <person name="Rose K."/>
            <person name="Eden J.S."/>
            <person name="Lawrence A."/>
            <person name="Doggett S.L."/>
            <person name="Holmes E.C."/>
        </authorList>
    </citation>
    <scope>NUCLEOTIDE SEQUENCE</scope>
    <source>
        <strain evidence="1">AFV14</strain>
    </source>
</reference>
<sequence>MLSTYSVPYSSAPILVKRRRTDIRRVEEYLNGMLDSLLLFDLDLFKEGPGRKILRHLVRKCLIVGTYSVMQMIKYWKELSSFLYNRLAGLVPKAPFPPKANFVAQCLLKWPKVRRIIDQDIDKQLLESFAHLVSSRQLPSGDKRAERASLTAFFNNVEEPYIEDIAFSRNIGQLAERVAEKCIALNTKLVTRPHISLSCAGSYYHTVRQGGRGKEIRDALTRIMTVVPKEPEFIQTPFETLVCPAGGERWRYWCRKEPYTHYPGTPFGAPIKEEVFAELNLYYQGFDEAVGCQILVCAYLDYLEWSATGEPIPCRVLTVPEPGGKARIVTTGPYWLNILQQSVSHVMKDILKGVFI</sequence>